<sequence>MKTLLLPFLHDIDVGAIDQGFALARHLDCRLVALSLVHRPEDGVIRLEVIQQSKDFLEFLYRRSRHFQIPLQRIELHTPSPLSSIRALASELNNASILLFMRNEKGVLLDTDTILAVLQDLRLHFYLVLLHNKHEVITMPQAVLNLLQDSRQSKVTLTIATQQPVPQPELPTTRY</sequence>
<keyword evidence="2" id="KW-1185">Reference proteome</keyword>
<dbReference type="AlphaFoldDB" id="A0A326UDL2"/>
<dbReference type="EMBL" id="QKUF01000001">
    <property type="protein sequence ID" value="PZW35921.1"/>
    <property type="molecule type" value="Genomic_DNA"/>
</dbReference>
<protein>
    <recommendedName>
        <fullName evidence="3">Universal stress protein family protein</fullName>
    </recommendedName>
</protein>
<name>A0A326UDL2_THEHA</name>
<dbReference type="OrthoDB" id="160226at2"/>
<evidence type="ECO:0008006" key="3">
    <source>
        <dbReference type="Google" id="ProtNLM"/>
    </source>
</evidence>
<comment type="caution">
    <text evidence="1">The sequence shown here is derived from an EMBL/GenBank/DDBJ whole genome shotgun (WGS) entry which is preliminary data.</text>
</comment>
<reference evidence="1 2" key="1">
    <citation type="submission" date="2018-06" db="EMBL/GenBank/DDBJ databases">
        <title>Genomic Encyclopedia of Archaeal and Bacterial Type Strains, Phase II (KMG-II): from individual species to whole genera.</title>
        <authorList>
            <person name="Goeker M."/>
        </authorList>
    </citation>
    <scope>NUCLEOTIDE SEQUENCE [LARGE SCALE GENOMIC DNA]</scope>
    <source>
        <strain evidence="1 2">ATCC BAA-1881</strain>
    </source>
</reference>
<evidence type="ECO:0000313" key="1">
    <source>
        <dbReference type="EMBL" id="PZW35921.1"/>
    </source>
</evidence>
<dbReference type="RefSeq" id="WP_111317553.1">
    <property type="nucleotide sequence ID" value="NZ_BIFX01000001.1"/>
</dbReference>
<dbReference type="Proteomes" id="UP000248806">
    <property type="component" value="Unassembled WGS sequence"/>
</dbReference>
<organism evidence="1 2">
    <name type="scientific">Thermosporothrix hazakensis</name>
    <dbReference type="NCBI Taxonomy" id="644383"/>
    <lineage>
        <taxon>Bacteria</taxon>
        <taxon>Bacillati</taxon>
        <taxon>Chloroflexota</taxon>
        <taxon>Ktedonobacteria</taxon>
        <taxon>Ktedonobacterales</taxon>
        <taxon>Thermosporotrichaceae</taxon>
        <taxon>Thermosporothrix</taxon>
    </lineage>
</organism>
<proteinExistence type="predicted"/>
<accession>A0A326UDL2</accession>
<evidence type="ECO:0000313" key="2">
    <source>
        <dbReference type="Proteomes" id="UP000248806"/>
    </source>
</evidence>
<gene>
    <name evidence="1" type="ORF">EI42_00087</name>
</gene>